<evidence type="ECO:0000259" key="9">
    <source>
        <dbReference type="PROSITE" id="PS51917"/>
    </source>
</evidence>
<dbReference type="AlphaFoldDB" id="A0A9Q0BK38"/>
<evidence type="ECO:0000313" key="11">
    <source>
        <dbReference type="Proteomes" id="UP001059596"/>
    </source>
</evidence>
<dbReference type="GO" id="GO:0008541">
    <property type="term" value="C:proteasome regulatory particle, lid subcomplex"/>
    <property type="evidence" value="ECO:0007669"/>
    <property type="project" value="TreeGrafter"/>
</dbReference>
<sequence length="214" mass="24303">MAEPVVPNLAEYKAGRMIVLGKMVEPDERKGLLYVRRYASDNQVHIHWMDRHSGTVELDIVATPGGLEFRRIEQCKTGRVYVLKYTRSAQRFFFWMQEPKETEDAAFCRRVNELIASGQRNWDECAAAEGDVDTDVERENSRRSGGGEIGKLRVLKEMRQFLVTNLPGSPETCLQTTNQSLTDLQSGDDDAMPLPPLPFQDPDAEIPDLAFILR</sequence>
<dbReference type="Proteomes" id="UP001059596">
    <property type="component" value="Unassembled WGS sequence"/>
</dbReference>
<organism evidence="10 11">
    <name type="scientific">Drosophila gunungcola</name>
    <name type="common">fruit fly</name>
    <dbReference type="NCBI Taxonomy" id="103775"/>
    <lineage>
        <taxon>Eukaryota</taxon>
        <taxon>Metazoa</taxon>
        <taxon>Ecdysozoa</taxon>
        <taxon>Arthropoda</taxon>
        <taxon>Hexapoda</taxon>
        <taxon>Insecta</taxon>
        <taxon>Pterygota</taxon>
        <taxon>Neoptera</taxon>
        <taxon>Endopterygota</taxon>
        <taxon>Diptera</taxon>
        <taxon>Brachycera</taxon>
        <taxon>Muscomorpha</taxon>
        <taxon>Ephydroidea</taxon>
        <taxon>Drosophilidae</taxon>
        <taxon>Drosophila</taxon>
        <taxon>Sophophora</taxon>
    </lineage>
</organism>
<dbReference type="PROSITE" id="PS51917">
    <property type="entry name" value="PRU"/>
    <property type="match status" value="1"/>
</dbReference>
<evidence type="ECO:0000256" key="6">
    <source>
        <dbReference type="ARBA" id="ARBA00023242"/>
    </source>
</evidence>
<evidence type="ECO:0000256" key="7">
    <source>
        <dbReference type="ARBA" id="ARBA00054744"/>
    </source>
</evidence>
<dbReference type="EMBL" id="JAMKOV010000037">
    <property type="protein sequence ID" value="KAI8035432.1"/>
    <property type="molecule type" value="Genomic_DNA"/>
</dbReference>
<evidence type="ECO:0000256" key="1">
    <source>
        <dbReference type="ARBA" id="ARBA00004123"/>
    </source>
</evidence>
<evidence type="ECO:0000256" key="4">
    <source>
        <dbReference type="ARBA" id="ARBA00022490"/>
    </source>
</evidence>
<dbReference type="OrthoDB" id="340431at2759"/>
<name>A0A9Q0BK38_9MUSC</name>
<proteinExistence type="inferred from homology"/>
<dbReference type="InterPro" id="IPR038633">
    <property type="entry name" value="Rpn13/ADRM1_Pru_sf"/>
</dbReference>
<accession>A0A9Q0BK38</accession>
<evidence type="ECO:0000256" key="8">
    <source>
        <dbReference type="ARBA" id="ARBA00070663"/>
    </source>
</evidence>
<comment type="subcellular location">
    <subcellularLocation>
        <location evidence="2">Cytoplasm</location>
    </subcellularLocation>
    <subcellularLocation>
        <location evidence="1">Nucleus</location>
    </subcellularLocation>
</comment>
<dbReference type="FunFam" id="2.30.29.70:FF:000001">
    <property type="entry name" value="Proteasomal ubiquitin receptor ADRM1"/>
    <property type="match status" value="1"/>
</dbReference>
<feature type="domain" description="Pru" evidence="9">
    <location>
        <begin position="4"/>
        <end position="118"/>
    </location>
</feature>
<gene>
    <name evidence="10" type="ORF">M5D96_011775</name>
</gene>
<evidence type="ECO:0000313" key="10">
    <source>
        <dbReference type="EMBL" id="KAI8035432.1"/>
    </source>
</evidence>
<protein>
    <recommendedName>
        <fullName evidence="8">Proteasomal ubiquitin receptor ADRM1 homolog</fullName>
    </recommendedName>
</protein>
<dbReference type="CDD" id="cd13314">
    <property type="entry name" value="PH_Rpn13"/>
    <property type="match status" value="1"/>
</dbReference>
<keyword evidence="11" id="KW-1185">Reference proteome</keyword>
<dbReference type="PANTHER" id="PTHR12225:SF0">
    <property type="entry name" value="PROTEASOMAL UBIQUITIN RECEPTOR ADRM1"/>
    <property type="match status" value="1"/>
</dbReference>
<dbReference type="GO" id="GO:0061133">
    <property type="term" value="F:endopeptidase activator activity"/>
    <property type="evidence" value="ECO:0007669"/>
    <property type="project" value="TreeGrafter"/>
</dbReference>
<evidence type="ECO:0000256" key="2">
    <source>
        <dbReference type="ARBA" id="ARBA00004496"/>
    </source>
</evidence>
<keyword evidence="5" id="KW-0647">Proteasome</keyword>
<dbReference type="GO" id="GO:0005737">
    <property type="term" value="C:cytoplasm"/>
    <property type="evidence" value="ECO:0007669"/>
    <property type="project" value="UniProtKB-SubCell"/>
</dbReference>
<evidence type="ECO:0000256" key="5">
    <source>
        <dbReference type="ARBA" id="ARBA00022942"/>
    </source>
</evidence>
<dbReference type="Gene3D" id="2.30.29.70">
    <property type="entry name" value="Proteasomal ubiquitin receptor Rpn13/ADRM1"/>
    <property type="match status" value="1"/>
</dbReference>
<comment type="caution">
    <text evidence="10">The sequence shown here is derived from an EMBL/GenBank/DDBJ whole genome shotgun (WGS) entry which is preliminary data.</text>
</comment>
<dbReference type="PANTHER" id="PTHR12225">
    <property type="entry name" value="ADHESION REGULATING MOLECULE 1 110 KDA CELL MEMBRANE GLYCOPROTEIN"/>
    <property type="match status" value="1"/>
</dbReference>
<comment type="function">
    <text evidence="7">May function as a proteasomal ubiquitin receptor. May promote the deubiquitinating activity associated with the 26S proteasome.</text>
</comment>
<evidence type="ECO:0000256" key="3">
    <source>
        <dbReference type="ARBA" id="ARBA00009216"/>
    </source>
</evidence>
<dbReference type="GO" id="GO:0070628">
    <property type="term" value="F:proteasome binding"/>
    <property type="evidence" value="ECO:0007669"/>
    <property type="project" value="TreeGrafter"/>
</dbReference>
<dbReference type="GO" id="GO:0005634">
    <property type="term" value="C:nucleus"/>
    <property type="evidence" value="ECO:0007669"/>
    <property type="project" value="UniProtKB-SubCell"/>
</dbReference>
<comment type="similarity">
    <text evidence="3">Belongs to the ADRM1 family.</text>
</comment>
<keyword evidence="6" id="KW-0539">Nucleus</keyword>
<reference evidence="10" key="1">
    <citation type="journal article" date="2023" name="Genome Biol. Evol.">
        <title>Long-read-based Genome Assembly of Drosophila gunungcola Reveals Fewer Chemosensory Genes in Flower-breeding Species.</title>
        <authorList>
            <person name="Negi A."/>
            <person name="Liao B.Y."/>
            <person name="Yeh S.D."/>
        </authorList>
    </citation>
    <scope>NUCLEOTIDE SEQUENCE</scope>
    <source>
        <strain evidence="10">Sukarami</strain>
    </source>
</reference>
<dbReference type="InterPro" id="IPR044868">
    <property type="entry name" value="Rpn13/ADRM1_Pru"/>
</dbReference>
<dbReference type="Pfam" id="PF04683">
    <property type="entry name" value="Rpn13_ADRM1_Pru"/>
    <property type="match status" value="1"/>
</dbReference>
<dbReference type="InterPro" id="IPR006773">
    <property type="entry name" value="Rpn13/ADRM1"/>
</dbReference>
<keyword evidence="4" id="KW-0963">Cytoplasm</keyword>